<dbReference type="AlphaFoldDB" id="W1YRQ9"/>
<accession>W1YRQ9</accession>
<organism evidence="1">
    <name type="scientific">human gut metagenome</name>
    <dbReference type="NCBI Taxonomy" id="408170"/>
    <lineage>
        <taxon>unclassified sequences</taxon>
        <taxon>metagenomes</taxon>
        <taxon>organismal metagenomes</taxon>
    </lineage>
</organism>
<evidence type="ECO:0000313" key="1">
    <source>
        <dbReference type="EMBL" id="ETJ44430.1"/>
    </source>
</evidence>
<dbReference type="EMBL" id="AZMM01001560">
    <property type="protein sequence ID" value="ETJ44430.1"/>
    <property type="molecule type" value="Genomic_DNA"/>
</dbReference>
<protein>
    <submittedName>
        <fullName evidence="1">Uncharacterized protein</fullName>
    </submittedName>
</protein>
<reference evidence="1" key="1">
    <citation type="submission" date="2013-12" db="EMBL/GenBank/DDBJ databases">
        <title>A Varibaculum cambriense genome reconstructed from a premature infant gut community with otherwise low bacterial novelty that shifts toward anaerobic metabolism during the third week of life.</title>
        <authorList>
            <person name="Brown C.T."/>
            <person name="Sharon I."/>
            <person name="Thomas B.C."/>
            <person name="Castelle C.J."/>
            <person name="Morowitz M.J."/>
            <person name="Banfield J.F."/>
        </authorList>
    </citation>
    <scope>NUCLEOTIDE SEQUENCE</scope>
</reference>
<proteinExistence type="predicted"/>
<name>W1YRQ9_9ZZZZ</name>
<comment type="caution">
    <text evidence="1">The sequence shown here is derived from an EMBL/GenBank/DDBJ whole genome shotgun (WGS) entry which is preliminary data.</text>
</comment>
<gene>
    <name evidence="1" type="ORF">Q604_UNBC01560G0006</name>
</gene>
<sequence>MNNFREEIFINKDTGQVLSGKELEIQYFESKEEAHNRKLEGLDKRKKKEAFEECISAMLGAFNFTHYSETLKLMETEGAEVDSAFIFRFIYLTTFIDFENVLRYGAKFRGKDKLIMEVKDLGEVMGLSRNHVTKFKQKLIDLKLISIDDETGTMTVNTKYCHKGKLKNSLKGSSIRVFEEGVKELYRASNSKEHKKLGLFIQLLPYLNVQHNVLCKNTEETNPAEIKPLTIQDICRVLGYNVKNARRIEKDLISITVGGKPLMMLHWHNFAYMYSINPRIFYKGNDIESLQSLINLFDIRVRG</sequence>